<dbReference type="RefSeq" id="WP_103080002.1">
    <property type="nucleotide sequence ID" value="NZ_CP021850.1"/>
</dbReference>
<evidence type="ECO:0000313" key="5">
    <source>
        <dbReference type="Proteomes" id="UP000236151"/>
    </source>
</evidence>
<evidence type="ECO:0000256" key="3">
    <source>
        <dbReference type="ARBA" id="ARBA00022993"/>
    </source>
</evidence>
<sequence length="282" mass="30061">MPIIVGIDIGGSTTKIAGFNDRSMFSPMLVKANDPLASVYGAFGKFVSVNGLSLDNIERIMVTGVGSSFLKENLFGIPTGKVDEFVATGMGGLHLSKLQKAIIVSMGTGTAFIRADGKSEKHMGGTGVGGGTLLGLSNRMLNIRHFDDIIETSQGGNLANVDLSIGDITRDVLKGLPPETTASNFGKISDLATKADIAYGIINLVFQTIGMMAVFATRIDQIKDVVLTGNLTNVHQCRKIFSQLSQLYDVNFHIPEHAEYATATGAAVSFIEGRQFVEIQKQ</sequence>
<dbReference type="GO" id="GO:0005829">
    <property type="term" value="C:cytosol"/>
    <property type="evidence" value="ECO:0007669"/>
    <property type="project" value="TreeGrafter"/>
</dbReference>
<dbReference type="PANTHER" id="PTHR12280">
    <property type="entry name" value="PANTOTHENATE KINASE"/>
    <property type="match status" value="1"/>
</dbReference>
<dbReference type="GO" id="GO:0005524">
    <property type="term" value="F:ATP binding"/>
    <property type="evidence" value="ECO:0007669"/>
    <property type="project" value="UniProtKB-KW"/>
</dbReference>
<dbReference type="OrthoDB" id="358216at2"/>
<reference evidence="4 5" key="1">
    <citation type="submission" date="2017-06" db="EMBL/GenBank/DDBJ databases">
        <title>Investigating the central metabolism of Clostridium thermosuccinogenes.</title>
        <authorList>
            <person name="Koendjbiharie J.G."/>
            <person name="van Kranenburg R."/>
        </authorList>
    </citation>
    <scope>NUCLEOTIDE SEQUENCE [LARGE SCALE GENOMIC DNA]</scope>
    <source>
        <strain evidence="4 5">DSM 5806</strain>
    </source>
</reference>
<dbReference type="EMBL" id="NIOJ01000002">
    <property type="protein sequence ID" value="PNU01422.1"/>
    <property type="molecule type" value="Genomic_DNA"/>
</dbReference>
<dbReference type="Pfam" id="PF03630">
    <property type="entry name" value="Fumble"/>
    <property type="match status" value="1"/>
</dbReference>
<dbReference type="InterPro" id="IPR043129">
    <property type="entry name" value="ATPase_NBD"/>
</dbReference>
<dbReference type="AlphaFoldDB" id="A0A2K2FRK8"/>
<proteinExistence type="predicted"/>
<keyword evidence="4" id="KW-0418">Kinase</keyword>
<keyword evidence="3" id="KW-0173">Coenzyme A biosynthesis</keyword>
<keyword evidence="4" id="KW-0808">Transferase</keyword>
<evidence type="ECO:0000313" key="4">
    <source>
        <dbReference type="EMBL" id="PNU01422.1"/>
    </source>
</evidence>
<keyword evidence="5" id="KW-1185">Reference proteome</keyword>
<comment type="caution">
    <text evidence="4">The sequence shown here is derived from an EMBL/GenBank/DDBJ whole genome shotgun (WGS) entry which is preliminary data.</text>
</comment>
<dbReference type="PANTHER" id="PTHR12280:SF20">
    <property type="entry name" value="4'-PHOSPHOPANTETHEINE PHOSPHATASE"/>
    <property type="match status" value="1"/>
</dbReference>
<dbReference type="SUPFAM" id="SSF53067">
    <property type="entry name" value="Actin-like ATPase domain"/>
    <property type="match status" value="1"/>
</dbReference>
<dbReference type="Gene3D" id="3.30.420.40">
    <property type="match status" value="1"/>
</dbReference>
<name>A0A2K2FRK8_9CLOT</name>
<dbReference type="GO" id="GO:0015937">
    <property type="term" value="P:coenzyme A biosynthetic process"/>
    <property type="evidence" value="ECO:0007669"/>
    <property type="project" value="UniProtKB-KW"/>
</dbReference>
<dbReference type="NCBIfam" id="NF009842">
    <property type="entry name" value="PRK13317.1"/>
    <property type="match status" value="1"/>
</dbReference>
<dbReference type="InterPro" id="IPR004567">
    <property type="entry name" value="Type_II_PanK"/>
</dbReference>
<evidence type="ECO:0000256" key="1">
    <source>
        <dbReference type="ARBA" id="ARBA00022741"/>
    </source>
</evidence>
<dbReference type="KEGG" id="cthd:CDO33_03925"/>
<dbReference type="GO" id="GO:0004594">
    <property type="term" value="F:pantothenate kinase activity"/>
    <property type="evidence" value="ECO:0007669"/>
    <property type="project" value="TreeGrafter"/>
</dbReference>
<gene>
    <name evidence="4" type="ORF">CDQ84_01800</name>
</gene>
<dbReference type="Proteomes" id="UP000236151">
    <property type="component" value="Unassembled WGS sequence"/>
</dbReference>
<protein>
    <submittedName>
        <fullName evidence="4">Type II pantothenate kinase</fullName>
    </submittedName>
</protein>
<keyword evidence="2" id="KW-0067">ATP-binding</keyword>
<keyword evidence="1" id="KW-0547">Nucleotide-binding</keyword>
<dbReference type="CDD" id="cd24085">
    <property type="entry name" value="ASKHA_NBD_PanK-II_bac"/>
    <property type="match status" value="1"/>
</dbReference>
<evidence type="ECO:0000256" key="2">
    <source>
        <dbReference type="ARBA" id="ARBA00022840"/>
    </source>
</evidence>
<organism evidence="4 5">
    <name type="scientific">Clostridium thermosuccinogenes</name>
    <dbReference type="NCBI Taxonomy" id="84032"/>
    <lineage>
        <taxon>Bacteria</taxon>
        <taxon>Bacillati</taxon>
        <taxon>Bacillota</taxon>
        <taxon>Clostridia</taxon>
        <taxon>Eubacteriales</taxon>
        <taxon>Clostridiaceae</taxon>
        <taxon>Clostridium</taxon>
    </lineage>
</organism>
<accession>A0A2K2FRK8</accession>